<dbReference type="RefSeq" id="WP_068889888.1">
    <property type="nucleotide sequence ID" value="NZ_CBCRUU010000007.1"/>
</dbReference>
<dbReference type="CDD" id="cd06223">
    <property type="entry name" value="PRTases_typeI"/>
    <property type="match status" value="1"/>
</dbReference>
<dbReference type="PANTHER" id="PTHR47505:SF1">
    <property type="entry name" value="DNA UTILIZATION PROTEIN YHGH"/>
    <property type="match status" value="1"/>
</dbReference>
<evidence type="ECO:0000256" key="1">
    <source>
        <dbReference type="ARBA" id="ARBA00008007"/>
    </source>
</evidence>
<comment type="similarity">
    <text evidence="1">Belongs to the ComF/GntX family.</text>
</comment>
<dbReference type="InterPro" id="IPR029057">
    <property type="entry name" value="PRTase-like"/>
</dbReference>
<dbReference type="PANTHER" id="PTHR47505">
    <property type="entry name" value="DNA UTILIZATION PROTEIN YHGH"/>
    <property type="match status" value="1"/>
</dbReference>
<dbReference type="STRING" id="1891224.BBP83_13755"/>
<feature type="domain" description="Phosphoribosyltransferase" evidence="2">
    <location>
        <begin position="116"/>
        <end position="207"/>
    </location>
</feature>
<dbReference type="Pfam" id="PF00156">
    <property type="entry name" value="Pribosyltran"/>
    <property type="match status" value="1"/>
</dbReference>
<dbReference type="EMBL" id="MBDL01000015">
    <property type="protein sequence ID" value="ODA11854.1"/>
    <property type="molecule type" value="Genomic_DNA"/>
</dbReference>
<dbReference type="Proteomes" id="UP000186553">
    <property type="component" value="Unassembled WGS sequence"/>
</dbReference>
<accession>A0A1C3CSZ3</accession>
<reference evidence="3 4" key="1">
    <citation type="submission" date="2016-07" db="EMBL/GenBank/DDBJ databases">
        <title>Acinetobacter sp. ANC 4603.</title>
        <authorList>
            <person name="Radolfova-Krizova L."/>
            <person name="Nemec A."/>
        </authorList>
    </citation>
    <scope>NUCLEOTIDE SEQUENCE [LARGE SCALE GENOMIC DNA]</scope>
    <source>
        <strain evidence="3 4">ANC 4603</strain>
    </source>
</reference>
<evidence type="ECO:0000313" key="4">
    <source>
        <dbReference type="Proteomes" id="UP000186553"/>
    </source>
</evidence>
<evidence type="ECO:0000259" key="2">
    <source>
        <dbReference type="Pfam" id="PF00156"/>
    </source>
</evidence>
<dbReference type="AlphaFoldDB" id="A0A1C3CSZ3"/>
<name>A0A1C3CSZ3_9GAMM</name>
<sequence>MLQLIHQLARSRIQELSPCSLCGIMQQHKHSLCLDCYNSLPWLKTQVLRQEMHILTACHYAYPLDKIIQQFKYEQQLHYQPMLSGLLKSLKYPKVQAIVPMPISTERLTHRGYNQSLLLAKDLAKHLKLPIWQPIQRLKQHSQKGLSRLERLEDIQHQFIHAEPTQIRYRKVLIVDDVVTTGSSIQALKQCLEQLGCQQIHAVCLASAK</sequence>
<evidence type="ECO:0000313" key="3">
    <source>
        <dbReference type="EMBL" id="ODA11854.1"/>
    </source>
</evidence>
<proteinExistence type="inferred from homology"/>
<dbReference type="OrthoDB" id="9793412at2"/>
<dbReference type="InterPro" id="IPR000836">
    <property type="entry name" value="PRTase_dom"/>
</dbReference>
<protein>
    <submittedName>
        <fullName evidence="3">Amidophosphoribosyltransferase</fullName>
    </submittedName>
</protein>
<comment type="caution">
    <text evidence="3">The sequence shown here is derived from an EMBL/GenBank/DDBJ whole genome shotgun (WGS) entry which is preliminary data.</text>
</comment>
<organism evidence="3 4">
    <name type="scientific">Acinetobacter celticus</name>
    <dbReference type="NCBI Taxonomy" id="1891224"/>
    <lineage>
        <taxon>Bacteria</taxon>
        <taxon>Pseudomonadati</taxon>
        <taxon>Pseudomonadota</taxon>
        <taxon>Gammaproteobacteria</taxon>
        <taxon>Moraxellales</taxon>
        <taxon>Moraxellaceae</taxon>
        <taxon>Acinetobacter</taxon>
    </lineage>
</organism>
<keyword evidence="4" id="KW-1185">Reference proteome</keyword>
<dbReference type="InterPro" id="IPR051910">
    <property type="entry name" value="ComF/GntX_DNA_util-trans"/>
</dbReference>
<dbReference type="SUPFAM" id="SSF53271">
    <property type="entry name" value="PRTase-like"/>
    <property type="match status" value="1"/>
</dbReference>
<gene>
    <name evidence="3" type="ORF">BBP83_13755</name>
</gene>
<dbReference type="Gene3D" id="3.40.50.2020">
    <property type="match status" value="1"/>
</dbReference>